<organism evidence="7 8">
    <name type="scientific">Tetradesmus obliquus</name>
    <name type="common">Green alga</name>
    <name type="synonym">Acutodesmus obliquus</name>
    <dbReference type="NCBI Taxonomy" id="3088"/>
    <lineage>
        <taxon>Eukaryota</taxon>
        <taxon>Viridiplantae</taxon>
        <taxon>Chlorophyta</taxon>
        <taxon>core chlorophytes</taxon>
        <taxon>Chlorophyceae</taxon>
        <taxon>CS clade</taxon>
        <taxon>Sphaeropleales</taxon>
        <taxon>Scenedesmaceae</taxon>
        <taxon>Tetradesmus</taxon>
    </lineage>
</organism>
<protein>
    <recommendedName>
        <fullName evidence="9">Phosphatidylinositol-3,4,5-trisphosphate 3-phosphatase</fullName>
    </recommendedName>
</protein>
<evidence type="ECO:0000256" key="1">
    <source>
        <dbReference type="ARBA" id="ARBA00004496"/>
    </source>
</evidence>
<evidence type="ECO:0008006" key="9">
    <source>
        <dbReference type="Google" id="ProtNLM"/>
    </source>
</evidence>
<evidence type="ECO:0000256" key="2">
    <source>
        <dbReference type="ARBA" id="ARBA00022490"/>
    </source>
</evidence>
<proteinExistence type="predicted"/>
<dbReference type="InterPro" id="IPR014020">
    <property type="entry name" value="Tensin_C2-dom"/>
</dbReference>
<dbReference type="EMBL" id="CP126218">
    <property type="protein sequence ID" value="WIA19851.1"/>
    <property type="molecule type" value="Genomic_DNA"/>
</dbReference>
<dbReference type="PANTHER" id="PTHR12305:SF81">
    <property type="entry name" value="PHOSPHATIDYLINOSITOL 3,4,5-TRISPHOSPHATE 3-PHOSPHATASE AND DUAL-SPECIFICITY PROTEIN PHOSPHATASE PTEN"/>
    <property type="match status" value="1"/>
</dbReference>
<sequence length="403" mass="43005">MATWIRRLVSKNKRRFQDGPHGFDLDLAYIAPRIIAMGLPAEGKDVLYRNPLPEIARFLTTYHGGHAKVYNLCSEHRYSADKLPGVLLQQFPFDDHQTPALVVVQQFCANAAAWLAAHPHNVVAVHCKAGKGRTGIMICCLMLYLHLSAPALANLPGSSSADAAALPQPPRDVLELYAARRTHDLNGVSIPSQRRYVSYFWRVLSSGPKPLGRLPQPRSLQLRQIHISGLPPGSAEQCSVVVEVRPSGSSAAGGSRVFASRALRPAASSVPGVCLVPCAAPPQVQDGGCSVAASPAGDSLTLTLPAASLGLSLFAARRGSSSSSDASDVNEFGEQAGCCVVEGDVRILVLRGGAKLFYSWFNTAFLPAGGCYSLSRHQLDKPSKGLPQGLSLSINEADQQQEQ</sequence>
<dbReference type="Gene3D" id="3.90.190.10">
    <property type="entry name" value="Protein tyrosine phosphatase superfamily"/>
    <property type="match status" value="1"/>
</dbReference>
<dbReference type="PROSITE" id="PS00383">
    <property type="entry name" value="TYR_PHOSPHATASE_1"/>
    <property type="match status" value="1"/>
</dbReference>
<dbReference type="InterPro" id="IPR029021">
    <property type="entry name" value="Prot-tyrosine_phosphatase-like"/>
</dbReference>
<evidence type="ECO:0000256" key="3">
    <source>
        <dbReference type="ARBA" id="ARBA00022801"/>
    </source>
</evidence>
<evidence type="ECO:0000313" key="8">
    <source>
        <dbReference type="Proteomes" id="UP001244341"/>
    </source>
</evidence>
<evidence type="ECO:0000256" key="4">
    <source>
        <dbReference type="ARBA" id="ARBA00022912"/>
    </source>
</evidence>
<keyword evidence="3" id="KW-0378">Hydrolase</keyword>
<gene>
    <name evidence="7" type="ORF">OEZ85_005754</name>
</gene>
<feature type="domain" description="Phosphatase tensin-type" evidence="6">
    <location>
        <begin position="16"/>
        <end position="207"/>
    </location>
</feature>
<evidence type="ECO:0000259" key="5">
    <source>
        <dbReference type="PROSITE" id="PS50056"/>
    </source>
</evidence>
<evidence type="ECO:0000259" key="6">
    <source>
        <dbReference type="PROSITE" id="PS51181"/>
    </source>
</evidence>
<dbReference type="InterPro" id="IPR029023">
    <property type="entry name" value="Tensin_phosphatase"/>
</dbReference>
<name>A0ABY8UHF7_TETOB</name>
<feature type="domain" description="Tyrosine specific protein phosphatases" evidence="5">
    <location>
        <begin position="123"/>
        <end position="195"/>
    </location>
</feature>
<dbReference type="SUPFAM" id="SSF52799">
    <property type="entry name" value="(Phosphotyrosine protein) phosphatases II"/>
    <property type="match status" value="1"/>
</dbReference>
<keyword evidence="8" id="KW-1185">Reference proteome</keyword>
<dbReference type="InterPro" id="IPR016130">
    <property type="entry name" value="Tyr_Pase_AS"/>
</dbReference>
<dbReference type="SMART" id="SM01326">
    <property type="entry name" value="PTEN_C2"/>
    <property type="match status" value="1"/>
</dbReference>
<dbReference type="Pfam" id="PF22785">
    <property type="entry name" value="Tc-R-P"/>
    <property type="match status" value="1"/>
</dbReference>
<keyword evidence="4" id="KW-0904">Protein phosphatase</keyword>
<reference evidence="7 8" key="1">
    <citation type="submission" date="2023-05" db="EMBL/GenBank/DDBJ databases">
        <title>A 100% complete, gapless, phased diploid assembly of the Scenedesmus obliquus UTEX 3031 genome.</title>
        <authorList>
            <person name="Biondi T.C."/>
            <person name="Hanschen E.R."/>
            <person name="Kwon T."/>
            <person name="Eng W."/>
            <person name="Kruse C.P.S."/>
            <person name="Koehler S.I."/>
            <person name="Kunde Y."/>
            <person name="Gleasner C.D."/>
            <person name="You Mak K.T."/>
            <person name="Polle J."/>
            <person name="Hovde B.T."/>
            <person name="Starkenburg S.R."/>
        </authorList>
    </citation>
    <scope>NUCLEOTIDE SEQUENCE [LARGE SCALE GENOMIC DNA]</scope>
    <source>
        <strain evidence="7 8">DOE0152z</strain>
    </source>
</reference>
<dbReference type="Gene3D" id="2.60.40.1110">
    <property type="match status" value="1"/>
</dbReference>
<dbReference type="PROSITE" id="PS50056">
    <property type="entry name" value="TYR_PHOSPHATASE_2"/>
    <property type="match status" value="1"/>
</dbReference>
<keyword evidence="2" id="KW-0963">Cytoplasm</keyword>
<evidence type="ECO:0000313" key="7">
    <source>
        <dbReference type="EMBL" id="WIA19851.1"/>
    </source>
</evidence>
<dbReference type="Proteomes" id="UP001244341">
    <property type="component" value="Chromosome 11b"/>
</dbReference>
<accession>A0ABY8UHF7</accession>
<comment type="subcellular location">
    <subcellularLocation>
        <location evidence="1">Cytoplasm</location>
    </subcellularLocation>
</comment>
<dbReference type="PANTHER" id="PTHR12305">
    <property type="entry name" value="PHOSPHATASE WITH HOMOLOGY TO TENSIN"/>
    <property type="match status" value="1"/>
</dbReference>
<dbReference type="PROSITE" id="PS51181">
    <property type="entry name" value="PPASE_TENSIN"/>
    <property type="match status" value="1"/>
</dbReference>
<dbReference type="InterPro" id="IPR000387">
    <property type="entry name" value="Tyr_Pase_dom"/>
</dbReference>
<dbReference type="InterPro" id="IPR051281">
    <property type="entry name" value="Dual-spec_lipid-protein_phosph"/>
</dbReference>